<feature type="region of interest" description="Disordered" evidence="1">
    <location>
        <begin position="1"/>
        <end position="21"/>
    </location>
</feature>
<accession>A0A2P2MTM3</accession>
<evidence type="ECO:0000256" key="1">
    <source>
        <dbReference type="SAM" id="MobiDB-lite"/>
    </source>
</evidence>
<organism evidence="2">
    <name type="scientific">Rhizophora mucronata</name>
    <name type="common">Asiatic mangrove</name>
    <dbReference type="NCBI Taxonomy" id="61149"/>
    <lineage>
        <taxon>Eukaryota</taxon>
        <taxon>Viridiplantae</taxon>
        <taxon>Streptophyta</taxon>
        <taxon>Embryophyta</taxon>
        <taxon>Tracheophyta</taxon>
        <taxon>Spermatophyta</taxon>
        <taxon>Magnoliopsida</taxon>
        <taxon>eudicotyledons</taxon>
        <taxon>Gunneridae</taxon>
        <taxon>Pentapetalae</taxon>
        <taxon>rosids</taxon>
        <taxon>fabids</taxon>
        <taxon>Malpighiales</taxon>
        <taxon>Rhizophoraceae</taxon>
        <taxon>Rhizophora</taxon>
    </lineage>
</organism>
<proteinExistence type="predicted"/>
<dbReference type="GO" id="GO:0004812">
    <property type="term" value="F:aminoacyl-tRNA ligase activity"/>
    <property type="evidence" value="ECO:0007669"/>
    <property type="project" value="UniProtKB-KW"/>
</dbReference>
<keyword evidence="2" id="KW-0030">Aminoacyl-tRNA synthetase</keyword>
<sequence>MTEELPCHRLTNQDTHMTSHQDKSLQLVQLQIFFYNTLKRLLPEKQQSIVTETSN</sequence>
<protein>
    <submittedName>
        <fullName evidence="2">Phenylalanyl-tRNA synthetase beta chain family protein</fullName>
    </submittedName>
</protein>
<evidence type="ECO:0000313" key="2">
    <source>
        <dbReference type="EMBL" id="MBX33584.1"/>
    </source>
</evidence>
<reference evidence="2" key="1">
    <citation type="submission" date="2018-02" db="EMBL/GenBank/DDBJ databases">
        <title>Rhizophora mucronata_Transcriptome.</title>
        <authorList>
            <person name="Meera S.P."/>
            <person name="Sreeshan A."/>
            <person name="Augustine A."/>
        </authorList>
    </citation>
    <scope>NUCLEOTIDE SEQUENCE</scope>
    <source>
        <tissue evidence="2">Leaf</tissue>
    </source>
</reference>
<name>A0A2P2MTM3_RHIMU</name>
<dbReference type="AlphaFoldDB" id="A0A2P2MTM3"/>
<keyword evidence="2" id="KW-0436">Ligase</keyword>
<dbReference type="EMBL" id="GGEC01053100">
    <property type="protein sequence ID" value="MBX33584.1"/>
    <property type="molecule type" value="Transcribed_RNA"/>
</dbReference>